<dbReference type="UniPathway" id="UPA00074">
    <property type="reaction ID" value="UER00132"/>
</dbReference>
<evidence type="ECO:0000256" key="10">
    <source>
        <dbReference type="ARBA" id="ARBA00049115"/>
    </source>
</evidence>
<dbReference type="PANTHER" id="PTHR43172">
    <property type="entry name" value="ADENYLOSUCCINATE LYASE"/>
    <property type="match status" value="1"/>
</dbReference>
<dbReference type="InterPro" id="IPR019468">
    <property type="entry name" value="AdenyloSucc_lyase_C"/>
</dbReference>
<feature type="domain" description="Adenylosuccinate lyase C-terminal" evidence="12">
    <location>
        <begin position="275"/>
        <end position="309"/>
    </location>
</feature>
<evidence type="ECO:0000259" key="12">
    <source>
        <dbReference type="Pfam" id="PF10397"/>
    </source>
</evidence>
<dbReference type="InterPro" id="IPR000362">
    <property type="entry name" value="Fumarate_lyase_fam"/>
</dbReference>
<reference evidence="13" key="1">
    <citation type="submission" date="2010-07" db="EMBL/GenBank/DDBJ databases">
        <authorList>
            <consortium name="CONSOLIDER consortium CSD2007-00005"/>
            <person name="Guazzaroni M.-E."/>
            <person name="Richter M."/>
            <person name="Garcia-Salamanca A."/>
            <person name="Yarza P."/>
            <person name="Ferrer M."/>
        </authorList>
    </citation>
    <scope>NUCLEOTIDE SEQUENCE</scope>
</reference>
<evidence type="ECO:0000256" key="4">
    <source>
        <dbReference type="ARBA" id="ARBA00012339"/>
    </source>
</evidence>
<organism evidence="13">
    <name type="scientific">sediment metagenome</name>
    <dbReference type="NCBI Taxonomy" id="749907"/>
    <lineage>
        <taxon>unclassified sequences</taxon>
        <taxon>metagenomes</taxon>
        <taxon>ecological metagenomes</taxon>
    </lineage>
</organism>
<name>D9PF07_9ZZZZ</name>
<dbReference type="InterPro" id="IPR020557">
    <property type="entry name" value="Fumarate_lyase_CS"/>
</dbReference>
<comment type="pathway">
    <text evidence="1">Purine metabolism; IMP biosynthesis via de novo pathway; 5-amino-1-(5-phospho-D-ribosyl)imidazole-4-carboxamide from 5-amino-1-(5-phospho-D-ribosyl)imidazole-4-carboxylate: step 2/2.</text>
</comment>
<dbReference type="PANTHER" id="PTHR43172:SF1">
    <property type="entry name" value="ADENYLOSUCCINATE LYASE"/>
    <property type="match status" value="1"/>
</dbReference>
<dbReference type="Gene3D" id="1.20.200.10">
    <property type="entry name" value="Fumarase/aspartase (Central domain)"/>
    <property type="match status" value="1"/>
</dbReference>
<feature type="domain" description="Fumarate lyase N-terminal" evidence="11">
    <location>
        <begin position="9"/>
        <end position="206"/>
    </location>
</feature>
<dbReference type="FunFam" id="1.20.200.10:FF:000008">
    <property type="entry name" value="Adenylosuccinate lyase"/>
    <property type="match status" value="1"/>
</dbReference>
<dbReference type="EC" id="4.3.2.2" evidence="4"/>
<comment type="pathway">
    <text evidence="2">Purine metabolism; AMP biosynthesis via de novo pathway; AMP from IMP: step 2/2.</text>
</comment>
<dbReference type="Gene3D" id="1.10.40.30">
    <property type="entry name" value="Fumarase/aspartase (C-terminal domain)"/>
    <property type="match status" value="1"/>
</dbReference>
<comment type="catalytic activity">
    <reaction evidence="8">
        <text>(2S)-2-[5-amino-1-(5-phospho-beta-D-ribosyl)imidazole-4-carboxamido]succinate = 5-amino-1-(5-phospho-beta-D-ribosyl)imidazole-4-carboxamide + fumarate</text>
        <dbReference type="Rhea" id="RHEA:23920"/>
        <dbReference type="ChEBI" id="CHEBI:29806"/>
        <dbReference type="ChEBI" id="CHEBI:58443"/>
        <dbReference type="ChEBI" id="CHEBI:58475"/>
        <dbReference type="EC" id="4.3.2.2"/>
    </reaction>
    <physiologicalReaction direction="left-to-right" evidence="8">
        <dbReference type="Rhea" id="RHEA:23921"/>
    </physiologicalReaction>
</comment>
<evidence type="ECO:0000256" key="1">
    <source>
        <dbReference type="ARBA" id="ARBA00004706"/>
    </source>
</evidence>
<reference evidence="13" key="2">
    <citation type="journal article" date="2011" name="Microb. Ecol.">
        <title>Taxonomic and Functional Metagenomic Profiling of the Microbial Community in the Anoxic Sediment of a Sub-saline Shallow Lake (Laguna de Carrizo, Central Spain).</title>
        <authorList>
            <person name="Ferrer M."/>
            <person name="Guazzaroni M.E."/>
            <person name="Richter M."/>
            <person name="Garcia-Salamanca A."/>
            <person name="Yarza P."/>
            <person name="Suarez-Suarez A."/>
            <person name="Solano J."/>
            <person name="Alcaide M."/>
            <person name="van Dillewijn P."/>
            <person name="Molina-Henares M.A."/>
            <person name="Lopez-Cortes N."/>
            <person name="Al-Ramahi Y."/>
            <person name="Guerrero C."/>
            <person name="Acosta A."/>
            <person name="de Eugenio L.I."/>
            <person name="Martinez V."/>
            <person name="Marques S."/>
            <person name="Rojo F."/>
            <person name="Santero E."/>
            <person name="Genilloud O."/>
            <person name="Perez-Perez J."/>
            <person name="Rossello-Mora R."/>
            <person name="Ramos J.L."/>
        </authorList>
    </citation>
    <scope>NUCLEOTIDE SEQUENCE</scope>
</reference>
<evidence type="ECO:0000313" key="13">
    <source>
        <dbReference type="EMBL" id="EFK97857.1"/>
    </source>
</evidence>
<sequence>MIASDAPGAGGWVHFGLTSSDVIDTALGWTLGEAGGMLLVELDALLVAVRRRALEHRDTVMLGRTHGMPAEVTTFGAKLAGWWHQLHRDRVRLAAAVDDIRVGKLSGAVGTYSGVGPEVETHVLTMLGLRRDPSATQVVQRDRHAALLGAIALLGASMERIALEVRHLQRAEVAEAAEPFGRAQKGSSAMPHKRNPIVAEQVCGLARLLRANAGASLENVALWHERDISHSSIERIILPDTCILADYLLAKVTWLVDGLDVDAERMRANVAGQRGLVSSQRVLLALVQAGMVRDDAYRIVQEATAEVRAD</sequence>
<evidence type="ECO:0000256" key="6">
    <source>
        <dbReference type="ARBA" id="ARBA00022755"/>
    </source>
</evidence>
<dbReference type="GO" id="GO:0006189">
    <property type="term" value="P:'de novo' IMP biosynthetic process"/>
    <property type="evidence" value="ECO:0007669"/>
    <property type="project" value="UniProtKB-UniPathway"/>
</dbReference>
<dbReference type="InterPro" id="IPR022761">
    <property type="entry name" value="Fumarate_lyase_N"/>
</dbReference>
<dbReference type="UniPathway" id="UPA00075">
    <property type="reaction ID" value="UER00336"/>
</dbReference>
<feature type="non-terminal residue" evidence="13">
    <location>
        <position position="310"/>
    </location>
</feature>
<dbReference type="Pfam" id="PF00206">
    <property type="entry name" value="Lyase_1"/>
    <property type="match status" value="1"/>
</dbReference>
<protein>
    <recommendedName>
        <fullName evidence="5">Adenylosuccinate lyase</fullName>
        <ecNumber evidence="4">4.3.2.2</ecNumber>
    </recommendedName>
    <alternativeName>
        <fullName evidence="9">Adenylosuccinase</fullName>
    </alternativeName>
</protein>
<gene>
    <name evidence="13" type="primary">purB</name>
    <name evidence="13" type="ORF">LDC_0085</name>
</gene>
<evidence type="ECO:0000256" key="8">
    <source>
        <dbReference type="ARBA" id="ARBA00024477"/>
    </source>
</evidence>
<evidence type="ECO:0000256" key="7">
    <source>
        <dbReference type="ARBA" id="ARBA00023239"/>
    </source>
</evidence>
<dbReference type="Gene3D" id="1.10.275.60">
    <property type="match status" value="1"/>
</dbReference>
<dbReference type="PRINTS" id="PR00149">
    <property type="entry name" value="FUMRATELYASE"/>
</dbReference>
<accession>D9PF07</accession>
<dbReference type="GO" id="GO:0005829">
    <property type="term" value="C:cytosol"/>
    <property type="evidence" value="ECO:0007669"/>
    <property type="project" value="TreeGrafter"/>
</dbReference>
<dbReference type="GO" id="GO:0070626">
    <property type="term" value="F:(S)-2-(5-amino-1-(5-phospho-D-ribosyl)imidazole-4-carboxamido) succinate lyase (fumarate-forming) activity"/>
    <property type="evidence" value="ECO:0007669"/>
    <property type="project" value="TreeGrafter"/>
</dbReference>
<dbReference type="EMBL" id="ADZX01000006">
    <property type="protein sequence ID" value="EFK97857.1"/>
    <property type="molecule type" value="Genomic_DNA"/>
</dbReference>
<dbReference type="GO" id="GO:0004018">
    <property type="term" value="F:N6-(1,2-dicarboxyethyl)AMP AMP-lyase (fumarate-forming) activity"/>
    <property type="evidence" value="ECO:0007669"/>
    <property type="project" value="InterPro"/>
</dbReference>
<dbReference type="InterPro" id="IPR008948">
    <property type="entry name" value="L-Aspartase-like"/>
</dbReference>
<dbReference type="PRINTS" id="PR00145">
    <property type="entry name" value="ARGSUCLYASE"/>
</dbReference>
<dbReference type="PROSITE" id="PS00163">
    <property type="entry name" value="FUMARATE_LYASES"/>
    <property type="match status" value="1"/>
</dbReference>
<evidence type="ECO:0000259" key="11">
    <source>
        <dbReference type="Pfam" id="PF00206"/>
    </source>
</evidence>
<evidence type="ECO:0000256" key="3">
    <source>
        <dbReference type="ARBA" id="ARBA00008273"/>
    </source>
</evidence>
<dbReference type="SUPFAM" id="SSF48557">
    <property type="entry name" value="L-aspartase-like"/>
    <property type="match status" value="1"/>
</dbReference>
<comment type="similarity">
    <text evidence="3">Belongs to the lyase 1 family. Adenylosuccinate lyase subfamily.</text>
</comment>
<dbReference type="AlphaFoldDB" id="D9PF07"/>
<comment type="caution">
    <text evidence="13">The sequence shown here is derived from an EMBL/GenBank/DDBJ whole genome shotgun (WGS) entry which is preliminary data.</text>
</comment>
<dbReference type="Pfam" id="PF10397">
    <property type="entry name" value="ADSL_C"/>
    <property type="match status" value="1"/>
</dbReference>
<comment type="catalytic activity">
    <reaction evidence="10">
        <text>N(6)-(1,2-dicarboxyethyl)-AMP = fumarate + AMP</text>
        <dbReference type="Rhea" id="RHEA:16853"/>
        <dbReference type="ChEBI" id="CHEBI:29806"/>
        <dbReference type="ChEBI" id="CHEBI:57567"/>
        <dbReference type="ChEBI" id="CHEBI:456215"/>
        <dbReference type="EC" id="4.3.2.2"/>
    </reaction>
    <physiologicalReaction direction="left-to-right" evidence="10">
        <dbReference type="Rhea" id="RHEA:16854"/>
    </physiologicalReaction>
</comment>
<evidence type="ECO:0000256" key="2">
    <source>
        <dbReference type="ARBA" id="ARBA00004734"/>
    </source>
</evidence>
<keyword evidence="6" id="KW-0658">Purine biosynthesis</keyword>
<proteinExistence type="inferred from homology"/>
<keyword evidence="7 13" id="KW-0456">Lyase</keyword>
<dbReference type="InterPro" id="IPR004769">
    <property type="entry name" value="Pur_lyase"/>
</dbReference>
<evidence type="ECO:0000256" key="9">
    <source>
        <dbReference type="ARBA" id="ARBA00030717"/>
    </source>
</evidence>
<dbReference type="GO" id="GO:0044208">
    <property type="term" value="P:'de novo' AMP biosynthetic process"/>
    <property type="evidence" value="ECO:0007669"/>
    <property type="project" value="UniProtKB-UniPathway"/>
</dbReference>
<dbReference type="NCBIfam" id="TIGR00928">
    <property type="entry name" value="purB"/>
    <property type="match status" value="1"/>
</dbReference>
<evidence type="ECO:0000256" key="5">
    <source>
        <dbReference type="ARBA" id="ARBA00017058"/>
    </source>
</evidence>